<dbReference type="EMBL" id="AVPK01000005">
    <property type="protein sequence ID" value="KGN37351.1"/>
    <property type="molecule type" value="Genomic_DNA"/>
</dbReference>
<sequence length="396" mass="42511">MKVALLSDCYLPRLGGIEVQVHDLAHRLTAEGHEVEVVTATPSDTREATTHRETDPHLGTVVTVHRLPLRIPGAPPINPFAKDEVRELLVRGGFDVAHGHMGVVSPFATDMIGVALDVGLPTAATWHCVIDRSAPLFRALGHARRWGEAGAALSAVSSMAAERVAGIAGGVPVEVLGNGIDVAQWRAPGDVDAAPSSAAAGHSTGDSAGDSVVRVVSAMRFVRRKRPGALVDVLRAARTHLDRIAPHVRLESHLVGDGPQRRLMTTQLERHGIDWIHLPGRVTRDELRALHWRSDIYLTTARLEAFGIAPLEARTAGLAVAALRGTGVEDFVADGRNGILRSSDEDLATGLAELAADADRLAQIRTHNLTTPPAQSWERITEVTLGEYERARGRVR</sequence>
<reference evidence="5 6" key="1">
    <citation type="submission" date="2013-08" db="EMBL/GenBank/DDBJ databases">
        <title>The genome sequence of Knoellia subterranea.</title>
        <authorList>
            <person name="Zhu W."/>
            <person name="Wang G."/>
        </authorList>
    </citation>
    <scope>NUCLEOTIDE SEQUENCE [LARGE SCALE GENOMIC DNA]</scope>
    <source>
        <strain evidence="5 6">KCTC 19937</strain>
    </source>
</reference>
<dbReference type="PANTHER" id="PTHR45871:SF1">
    <property type="entry name" value="PHOSPHATIDYLINOSITOL N-ACETYLGLUCOSAMINYLTRANSFERASE SUBUNIT A"/>
    <property type="match status" value="1"/>
</dbReference>
<dbReference type="PANTHER" id="PTHR45871">
    <property type="entry name" value="N-ACETYLGLUCOSAMINYL-PHOSPHATIDYLINOSITOL BIOSYNTHETIC PROTEIN"/>
    <property type="match status" value="1"/>
</dbReference>
<keyword evidence="6" id="KW-1185">Reference proteome</keyword>
<dbReference type="InterPro" id="IPR028098">
    <property type="entry name" value="Glyco_trans_4-like_N"/>
</dbReference>
<dbReference type="InterPro" id="IPR001296">
    <property type="entry name" value="Glyco_trans_1"/>
</dbReference>
<evidence type="ECO:0000256" key="2">
    <source>
        <dbReference type="ARBA" id="ARBA00022679"/>
    </source>
</evidence>
<evidence type="ECO:0000259" key="3">
    <source>
        <dbReference type="Pfam" id="PF00534"/>
    </source>
</evidence>
<evidence type="ECO:0000256" key="1">
    <source>
        <dbReference type="ARBA" id="ARBA00022676"/>
    </source>
</evidence>
<dbReference type="RefSeq" id="WP_245617148.1">
    <property type="nucleotide sequence ID" value="NZ_AVPK01000005.1"/>
</dbReference>
<accession>A0A0A0JP08</accession>
<dbReference type="Gene3D" id="3.40.50.2000">
    <property type="entry name" value="Glycogen Phosphorylase B"/>
    <property type="match status" value="2"/>
</dbReference>
<dbReference type="Pfam" id="PF13439">
    <property type="entry name" value="Glyco_transf_4"/>
    <property type="match status" value="1"/>
</dbReference>
<dbReference type="STRING" id="1385521.N803_13140"/>
<evidence type="ECO:0000313" key="5">
    <source>
        <dbReference type="EMBL" id="KGN37351.1"/>
    </source>
</evidence>
<dbReference type="eggNOG" id="COG0438">
    <property type="taxonomic scope" value="Bacteria"/>
</dbReference>
<dbReference type="Pfam" id="PF00534">
    <property type="entry name" value="Glycos_transf_1"/>
    <property type="match status" value="1"/>
</dbReference>
<protein>
    <submittedName>
        <fullName evidence="5">Glycosyl transferase family 1</fullName>
    </submittedName>
</protein>
<name>A0A0A0JP08_9MICO</name>
<dbReference type="GO" id="GO:0016757">
    <property type="term" value="F:glycosyltransferase activity"/>
    <property type="evidence" value="ECO:0007669"/>
    <property type="project" value="UniProtKB-KW"/>
</dbReference>
<keyword evidence="2 5" id="KW-0808">Transferase</keyword>
<organism evidence="5 6">
    <name type="scientific">Knoellia subterranea KCTC 19937</name>
    <dbReference type="NCBI Taxonomy" id="1385521"/>
    <lineage>
        <taxon>Bacteria</taxon>
        <taxon>Bacillati</taxon>
        <taxon>Actinomycetota</taxon>
        <taxon>Actinomycetes</taxon>
        <taxon>Micrococcales</taxon>
        <taxon>Intrasporangiaceae</taxon>
        <taxon>Knoellia</taxon>
    </lineage>
</organism>
<keyword evidence="1" id="KW-0328">Glycosyltransferase</keyword>
<feature type="domain" description="Glycosyltransferase subfamily 4-like N-terminal" evidence="4">
    <location>
        <begin position="15"/>
        <end position="183"/>
    </location>
</feature>
<feature type="domain" description="Glycosyl transferase family 1" evidence="3">
    <location>
        <begin position="216"/>
        <end position="364"/>
    </location>
</feature>
<gene>
    <name evidence="5" type="ORF">N803_13140</name>
</gene>
<comment type="caution">
    <text evidence="5">The sequence shown here is derived from an EMBL/GenBank/DDBJ whole genome shotgun (WGS) entry which is preliminary data.</text>
</comment>
<dbReference type="SUPFAM" id="SSF53756">
    <property type="entry name" value="UDP-Glycosyltransferase/glycogen phosphorylase"/>
    <property type="match status" value="1"/>
</dbReference>
<evidence type="ECO:0000313" key="6">
    <source>
        <dbReference type="Proteomes" id="UP000030011"/>
    </source>
</evidence>
<dbReference type="Proteomes" id="UP000030011">
    <property type="component" value="Unassembled WGS sequence"/>
</dbReference>
<evidence type="ECO:0000259" key="4">
    <source>
        <dbReference type="Pfam" id="PF13439"/>
    </source>
</evidence>
<dbReference type="AlphaFoldDB" id="A0A0A0JP08"/>
<proteinExistence type="predicted"/>